<protein>
    <recommendedName>
        <fullName evidence="2">FH2 domain-containing protein</fullName>
    </recommendedName>
</protein>
<dbReference type="Proteomes" id="UP000824782">
    <property type="component" value="Unassembled WGS sequence"/>
</dbReference>
<proteinExistence type="predicted"/>
<dbReference type="GO" id="GO:0030041">
    <property type="term" value="P:actin filament polymerization"/>
    <property type="evidence" value="ECO:0007669"/>
    <property type="project" value="TreeGrafter"/>
</dbReference>
<dbReference type="EMBL" id="WNYA01000010">
    <property type="protein sequence ID" value="KAG8552978.1"/>
    <property type="molecule type" value="Genomic_DNA"/>
</dbReference>
<feature type="non-terminal residue" evidence="3">
    <location>
        <position position="102"/>
    </location>
</feature>
<feature type="compositionally biased region" description="Basic and acidic residues" evidence="1">
    <location>
        <begin position="68"/>
        <end position="91"/>
    </location>
</feature>
<evidence type="ECO:0000259" key="2">
    <source>
        <dbReference type="PROSITE" id="PS51444"/>
    </source>
</evidence>
<comment type="caution">
    <text evidence="3">The sequence shown here is derived from an EMBL/GenBank/DDBJ whole genome shotgun (WGS) entry which is preliminary data.</text>
</comment>
<sequence length="102" mass="12266">TYTFAKSAREQCEKLSNMYNNMNKLYNNLGEYFTFDPKAVSVEEFFGDLSSFRSLFLEAVKENNKRREMEEKMKRAKIAKEKAEREKMERMQKKKLLIDMNK</sequence>
<keyword evidence="4" id="KW-1185">Reference proteome</keyword>
<name>A0AAV6ZYA9_ENGPU</name>
<dbReference type="InterPro" id="IPR051412">
    <property type="entry name" value="Formin_Homology_Diaphanous_sf"/>
</dbReference>
<dbReference type="InterPro" id="IPR015425">
    <property type="entry name" value="FH2_Formin"/>
</dbReference>
<reference evidence="3" key="1">
    <citation type="thesis" date="2020" institute="ProQuest LLC" country="789 East Eisenhower Parkway, Ann Arbor, MI, USA">
        <title>Comparative Genomics and Chromosome Evolution.</title>
        <authorList>
            <person name="Mudd A.B."/>
        </authorList>
    </citation>
    <scope>NUCLEOTIDE SEQUENCE</scope>
    <source>
        <strain evidence="3">237g6f4</strain>
        <tissue evidence="3">Blood</tissue>
    </source>
</reference>
<gene>
    <name evidence="3" type="ORF">GDO81_003199</name>
</gene>
<evidence type="ECO:0000313" key="3">
    <source>
        <dbReference type="EMBL" id="KAG8552978.1"/>
    </source>
</evidence>
<organism evidence="3 4">
    <name type="scientific">Engystomops pustulosus</name>
    <name type="common">Tungara frog</name>
    <name type="synonym">Physalaemus pustulosus</name>
    <dbReference type="NCBI Taxonomy" id="76066"/>
    <lineage>
        <taxon>Eukaryota</taxon>
        <taxon>Metazoa</taxon>
        <taxon>Chordata</taxon>
        <taxon>Craniata</taxon>
        <taxon>Vertebrata</taxon>
        <taxon>Euteleostomi</taxon>
        <taxon>Amphibia</taxon>
        <taxon>Batrachia</taxon>
        <taxon>Anura</taxon>
        <taxon>Neobatrachia</taxon>
        <taxon>Hyloidea</taxon>
        <taxon>Leptodactylidae</taxon>
        <taxon>Leiuperinae</taxon>
        <taxon>Engystomops</taxon>
    </lineage>
</organism>
<feature type="domain" description="FH2" evidence="2">
    <location>
        <begin position="1"/>
        <end position="82"/>
    </location>
</feature>
<dbReference type="InterPro" id="IPR042201">
    <property type="entry name" value="FH2_Formin_sf"/>
</dbReference>
<evidence type="ECO:0000256" key="1">
    <source>
        <dbReference type="SAM" id="MobiDB-lite"/>
    </source>
</evidence>
<dbReference type="PROSITE" id="PS51444">
    <property type="entry name" value="FH2"/>
    <property type="match status" value="1"/>
</dbReference>
<dbReference type="PANTHER" id="PTHR45691:SF3">
    <property type="entry name" value="PROTEIN DIAPHANOUS HOMOLOG 2"/>
    <property type="match status" value="1"/>
</dbReference>
<dbReference type="Gene3D" id="1.20.58.2220">
    <property type="entry name" value="Formin, FH2 domain"/>
    <property type="match status" value="1"/>
</dbReference>
<dbReference type="GO" id="GO:0005884">
    <property type="term" value="C:actin filament"/>
    <property type="evidence" value="ECO:0007669"/>
    <property type="project" value="TreeGrafter"/>
</dbReference>
<feature type="region of interest" description="Disordered" evidence="1">
    <location>
        <begin position="68"/>
        <end position="102"/>
    </location>
</feature>
<feature type="non-terminal residue" evidence="3">
    <location>
        <position position="1"/>
    </location>
</feature>
<dbReference type="AlphaFoldDB" id="A0AAV6ZYA9"/>
<dbReference type="Pfam" id="PF02181">
    <property type="entry name" value="FH2"/>
    <property type="match status" value="1"/>
</dbReference>
<dbReference type="PANTHER" id="PTHR45691">
    <property type="entry name" value="PROTEIN DIAPHANOUS"/>
    <property type="match status" value="1"/>
</dbReference>
<evidence type="ECO:0000313" key="4">
    <source>
        <dbReference type="Proteomes" id="UP000824782"/>
    </source>
</evidence>
<dbReference type="SUPFAM" id="SSF101447">
    <property type="entry name" value="Formin homology 2 domain (FH2 domain)"/>
    <property type="match status" value="1"/>
</dbReference>
<accession>A0AAV6ZYA9</accession>